<accession>A0A0L0C190</accession>
<gene>
    <name evidence="1" type="ORF">FF38_04241</name>
</gene>
<dbReference type="EMBL" id="JRES01001139">
    <property type="protein sequence ID" value="KNC25219.1"/>
    <property type="molecule type" value="Genomic_DNA"/>
</dbReference>
<proteinExistence type="predicted"/>
<keyword evidence="2" id="KW-1185">Reference proteome</keyword>
<dbReference type="AlphaFoldDB" id="A0A0L0C190"/>
<dbReference type="Proteomes" id="UP000037069">
    <property type="component" value="Unassembled WGS sequence"/>
</dbReference>
<name>A0A0L0C190_LUCCU</name>
<comment type="caution">
    <text evidence="1">The sequence shown here is derived from an EMBL/GenBank/DDBJ whole genome shotgun (WGS) entry which is preliminary data.</text>
</comment>
<organism evidence="1 2">
    <name type="scientific">Lucilia cuprina</name>
    <name type="common">Green bottle fly</name>
    <name type="synonym">Australian sheep blowfly</name>
    <dbReference type="NCBI Taxonomy" id="7375"/>
    <lineage>
        <taxon>Eukaryota</taxon>
        <taxon>Metazoa</taxon>
        <taxon>Ecdysozoa</taxon>
        <taxon>Arthropoda</taxon>
        <taxon>Hexapoda</taxon>
        <taxon>Insecta</taxon>
        <taxon>Pterygota</taxon>
        <taxon>Neoptera</taxon>
        <taxon>Endopterygota</taxon>
        <taxon>Diptera</taxon>
        <taxon>Brachycera</taxon>
        <taxon>Muscomorpha</taxon>
        <taxon>Oestroidea</taxon>
        <taxon>Calliphoridae</taxon>
        <taxon>Luciliinae</taxon>
        <taxon>Lucilia</taxon>
    </lineage>
</organism>
<reference evidence="1 2" key="1">
    <citation type="journal article" date="2015" name="Nat. Commun.">
        <title>Lucilia cuprina genome unlocks parasitic fly biology to underpin future interventions.</title>
        <authorList>
            <person name="Anstead C.A."/>
            <person name="Korhonen P.K."/>
            <person name="Young N.D."/>
            <person name="Hall R.S."/>
            <person name="Jex A.R."/>
            <person name="Murali S.C."/>
            <person name="Hughes D.S."/>
            <person name="Lee S.F."/>
            <person name="Perry T."/>
            <person name="Stroehlein A.J."/>
            <person name="Ansell B.R."/>
            <person name="Breugelmans B."/>
            <person name="Hofmann A."/>
            <person name="Qu J."/>
            <person name="Dugan S."/>
            <person name="Lee S.L."/>
            <person name="Chao H."/>
            <person name="Dinh H."/>
            <person name="Han Y."/>
            <person name="Doddapaneni H.V."/>
            <person name="Worley K.C."/>
            <person name="Muzny D.M."/>
            <person name="Ioannidis P."/>
            <person name="Waterhouse R.M."/>
            <person name="Zdobnov E.M."/>
            <person name="James P.J."/>
            <person name="Bagnall N.H."/>
            <person name="Kotze A.C."/>
            <person name="Gibbs R.A."/>
            <person name="Richards S."/>
            <person name="Batterham P."/>
            <person name="Gasser R.B."/>
        </authorList>
    </citation>
    <scope>NUCLEOTIDE SEQUENCE [LARGE SCALE GENOMIC DNA]</scope>
    <source>
        <strain evidence="1 2">LS</strain>
        <tissue evidence="1">Full body</tissue>
    </source>
</reference>
<protein>
    <submittedName>
        <fullName evidence="1">Uncharacterized protein</fullName>
    </submittedName>
</protein>
<evidence type="ECO:0000313" key="2">
    <source>
        <dbReference type="Proteomes" id="UP000037069"/>
    </source>
</evidence>
<sequence>MTLILLKKSLEDKIISLIIAFLGNSLNLPDIMPINFQSFSFLIKSSLTSYTSMVANEKKGADWAAAVYLSNPKEKHTLTKWEVGWFYLSDDETPITVGYVAAVGNNGENEAVNVATNALCLLPLSSQQILCNPGDLQAFSMQFSKFLLHFSIETIFGLM</sequence>
<evidence type="ECO:0000313" key="1">
    <source>
        <dbReference type="EMBL" id="KNC25219.1"/>
    </source>
</evidence>